<evidence type="ECO:0000313" key="3">
    <source>
        <dbReference type="EMBL" id="TVP39093.1"/>
    </source>
</evidence>
<keyword evidence="4" id="KW-1185">Reference proteome</keyword>
<dbReference type="PANTHER" id="PTHR38136:SF2">
    <property type="entry name" value="DNA REPAIR PROTEIN"/>
    <property type="match status" value="1"/>
</dbReference>
<evidence type="ECO:0000259" key="2">
    <source>
        <dbReference type="Pfam" id="PF04895"/>
    </source>
</evidence>
<dbReference type="GO" id="GO:0006281">
    <property type="term" value="P:DNA repair"/>
    <property type="evidence" value="ECO:0007669"/>
    <property type="project" value="InterPro"/>
</dbReference>
<evidence type="ECO:0000313" key="4">
    <source>
        <dbReference type="Proteomes" id="UP000315289"/>
    </source>
</evidence>
<dbReference type="Pfam" id="PF04895">
    <property type="entry name" value="Nre_C"/>
    <property type="match status" value="1"/>
</dbReference>
<name>A0A557SR68_9ARCH</name>
<sequence length="405" mass="46158">MYARNSEEIKKRITEGWKQILRSNFNNLSEKISGGSPPSVFVSSYSYPKVKVGPLFSPLQTDSAILDHPEKWAGKAIEDIIRYKLSLIRGTHSAHVKTNLNSDRYIQSLQELTMATGSTEIEVAFEGKPKLNLEELASGTTSDSDMIHFGIVSKLEDLKLPSDISSDKKIEKTFYDKDLKAIEAINYLYEEGIEISKISKILSLGMIGIQKNRRLVPTKWSISAIDQIISSDLIKKTNTFRSFDLIRIYKYTHLGNYYSIILIPDELWSFEMHEGWIDKKGDAMIETDSEDIRGLKNYPKIGGSYFAARLAVIEFLNNQKRSASVIVLREIHPEYILPVGVWQIREGIREALRMNAITFDTLDTALSFACDNLTISKNEWIENSSLVRARKSQGRITDYFSRPEY</sequence>
<dbReference type="InterPro" id="IPR006979">
    <property type="entry name" value="Nre_C"/>
</dbReference>
<dbReference type="Pfam" id="PF04894">
    <property type="entry name" value="Nre_N"/>
    <property type="match status" value="1"/>
</dbReference>
<evidence type="ECO:0000259" key="1">
    <source>
        <dbReference type="Pfam" id="PF04894"/>
    </source>
</evidence>
<dbReference type="AlphaFoldDB" id="A0A557SR68"/>
<proteinExistence type="predicted"/>
<feature type="domain" description="Archaeal Nre N-terminal" evidence="1">
    <location>
        <begin position="13"/>
        <end position="278"/>
    </location>
</feature>
<accession>A0A557SR68</accession>
<dbReference type="RefSeq" id="WP_144734728.1">
    <property type="nucleotide sequence ID" value="NZ_ML675594.1"/>
</dbReference>
<protein>
    <submittedName>
        <fullName evidence="3">Archaeal Nre</fullName>
    </submittedName>
</protein>
<dbReference type="Proteomes" id="UP000315289">
    <property type="component" value="Unassembled WGS sequence"/>
</dbReference>
<dbReference type="OrthoDB" id="6609at2157"/>
<dbReference type="PANTHER" id="PTHR38136">
    <property type="entry name" value="DNA REPAIR PROTEIN"/>
    <property type="match status" value="1"/>
</dbReference>
<feature type="domain" description="Archaeal Nre C-terminal" evidence="2">
    <location>
        <begin position="290"/>
        <end position="399"/>
    </location>
</feature>
<dbReference type="EMBL" id="VOAH01000021">
    <property type="protein sequence ID" value="TVP39093.1"/>
    <property type="molecule type" value="Genomic_DNA"/>
</dbReference>
<organism evidence="3 4">
    <name type="scientific">Candidatus Nitrosocosmicus arcticus</name>
    <dbReference type="NCBI Taxonomy" id="2035267"/>
    <lineage>
        <taxon>Archaea</taxon>
        <taxon>Nitrososphaerota</taxon>
        <taxon>Nitrososphaeria</taxon>
        <taxon>Nitrososphaerales</taxon>
        <taxon>Nitrososphaeraceae</taxon>
        <taxon>Candidatus Nitrosocosmicus</taxon>
    </lineage>
</organism>
<dbReference type="InterPro" id="IPR006978">
    <property type="entry name" value="Nre_N"/>
</dbReference>
<gene>
    <name evidence="3" type="primary">nre</name>
    <name evidence="3" type="ORF">NARC_210037</name>
</gene>
<comment type="caution">
    <text evidence="3">The sequence shown here is derived from an EMBL/GenBank/DDBJ whole genome shotgun (WGS) entry which is preliminary data.</text>
</comment>
<reference evidence="3 4" key="1">
    <citation type="journal article" date="2019" name="Front. Microbiol.">
        <title>Ammonia Oxidation by the Arctic Terrestrial Thaumarchaeote Candidatus Nitrosocosmicus arcticus Is Stimulated by Increasing Temperatures.</title>
        <authorList>
            <person name="Alves R.J.E."/>
            <person name="Kerou M."/>
            <person name="Zappe A."/>
            <person name="Bittner R."/>
            <person name="Abby S.S."/>
            <person name="Schmidt H.A."/>
            <person name="Pfeifer K."/>
            <person name="Schleper C."/>
        </authorList>
    </citation>
    <scope>NUCLEOTIDE SEQUENCE [LARGE SCALE GENOMIC DNA]</scope>
    <source>
        <strain evidence="3 4">Kfb</strain>
    </source>
</reference>
<dbReference type="InterPro" id="IPR033167">
    <property type="entry name" value="Nre"/>
</dbReference>